<evidence type="ECO:0000313" key="4">
    <source>
        <dbReference type="EMBL" id="KAE8376671.1"/>
    </source>
</evidence>
<dbReference type="PROSITE" id="PS00036">
    <property type="entry name" value="BZIP_BASIC"/>
    <property type="match status" value="1"/>
</dbReference>
<dbReference type="EMBL" id="ML736236">
    <property type="protein sequence ID" value="KAE8376671.1"/>
    <property type="molecule type" value="Genomic_DNA"/>
</dbReference>
<feature type="region of interest" description="Disordered" evidence="2">
    <location>
        <begin position="209"/>
        <end position="240"/>
    </location>
</feature>
<keyword evidence="5" id="KW-1185">Reference proteome</keyword>
<feature type="region of interest" description="Disordered" evidence="2">
    <location>
        <begin position="1"/>
        <end position="20"/>
    </location>
</feature>
<evidence type="ECO:0000259" key="3">
    <source>
        <dbReference type="PROSITE" id="PS50217"/>
    </source>
</evidence>
<dbReference type="PROSITE" id="PS50217">
    <property type="entry name" value="BZIP"/>
    <property type="match status" value="1"/>
</dbReference>
<accession>A0A5N7B3U8</accession>
<name>A0A5N7B3U8_9EURO</name>
<evidence type="ECO:0000256" key="1">
    <source>
        <dbReference type="SAM" id="Coils"/>
    </source>
</evidence>
<feature type="coiled-coil region" evidence="1">
    <location>
        <begin position="138"/>
        <end position="193"/>
    </location>
</feature>
<organism evidence="4 5">
    <name type="scientific">Aspergillus bertholletiae</name>
    <dbReference type="NCBI Taxonomy" id="1226010"/>
    <lineage>
        <taxon>Eukaryota</taxon>
        <taxon>Fungi</taxon>
        <taxon>Dikarya</taxon>
        <taxon>Ascomycota</taxon>
        <taxon>Pezizomycotina</taxon>
        <taxon>Eurotiomycetes</taxon>
        <taxon>Eurotiomycetidae</taxon>
        <taxon>Eurotiales</taxon>
        <taxon>Aspergillaceae</taxon>
        <taxon>Aspergillus</taxon>
        <taxon>Aspergillus subgen. Circumdati</taxon>
    </lineage>
</organism>
<dbReference type="Gene3D" id="1.20.5.170">
    <property type="match status" value="1"/>
</dbReference>
<feature type="compositionally biased region" description="Low complexity" evidence="2">
    <location>
        <begin position="216"/>
        <end position="235"/>
    </location>
</feature>
<protein>
    <recommendedName>
        <fullName evidence="3">BZIP domain-containing protein</fullName>
    </recommendedName>
</protein>
<evidence type="ECO:0000313" key="5">
    <source>
        <dbReference type="Proteomes" id="UP000326198"/>
    </source>
</evidence>
<keyword evidence="1" id="KW-0175">Coiled coil</keyword>
<feature type="domain" description="BZIP" evidence="3">
    <location>
        <begin position="125"/>
        <end position="183"/>
    </location>
</feature>
<proteinExistence type="predicted"/>
<dbReference type="Proteomes" id="UP000326198">
    <property type="component" value="Unassembled WGS sequence"/>
</dbReference>
<dbReference type="InterPro" id="IPR004827">
    <property type="entry name" value="bZIP"/>
</dbReference>
<gene>
    <name evidence="4" type="ORF">BDV26DRAFT_265159</name>
</gene>
<reference evidence="4 5" key="1">
    <citation type="submission" date="2019-04" db="EMBL/GenBank/DDBJ databases">
        <title>Friends and foes A comparative genomics studyof 23 Aspergillus species from section Flavi.</title>
        <authorList>
            <consortium name="DOE Joint Genome Institute"/>
            <person name="Kjaerbolling I."/>
            <person name="Vesth T."/>
            <person name="Frisvad J.C."/>
            <person name="Nybo J.L."/>
            <person name="Theobald S."/>
            <person name="Kildgaard S."/>
            <person name="Isbrandt T."/>
            <person name="Kuo A."/>
            <person name="Sato A."/>
            <person name="Lyhne E.K."/>
            <person name="Kogle M.E."/>
            <person name="Wiebenga A."/>
            <person name="Kun R.S."/>
            <person name="Lubbers R.J."/>
            <person name="Makela M.R."/>
            <person name="Barry K."/>
            <person name="Chovatia M."/>
            <person name="Clum A."/>
            <person name="Daum C."/>
            <person name="Haridas S."/>
            <person name="He G."/>
            <person name="LaButti K."/>
            <person name="Lipzen A."/>
            <person name="Mondo S."/>
            <person name="Riley R."/>
            <person name="Salamov A."/>
            <person name="Simmons B.A."/>
            <person name="Magnuson J.K."/>
            <person name="Henrissat B."/>
            <person name="Mortensen U.H."/>
            <person name="Larsen T.O."/>
            <person name="Devries R.P."/>
            <person name="Grigoriev I.V."/>
            <person name="Machida M."/>
            <person name="Baker S.E."/>
            <person name="Andersen M.R."/>
        </authorList>
    </citation>
    <scope>NUCLEOTIDE SEQUENCE [LARGE SCALE GENOMIC DNA]</scope>
    <source>
        <strain evidence="4 5">IBT 29228</strain>
    </source>
</reference>
<dbReference type="SMART" id="SM00338">
    <property type="entry name" value="BRLZ"/>
    <property type="match status" value="1"/>
</dbReference>
<dbReference type="SUPFAM" id="SSF57959">
    <property type="entry name" value="Leucine zipper domain"/>
    <property type="match status" value="1"/>
</dbReference>
<dbReference type="AlphaFoldDB" id="A0A5N7B3U8"/>
<sequence length="279" mass="31446">MDSSTTSPVDLRPRQAADPEFNAEMQALRWDEPMDPHHNRDSNYNPHSLLAENMRFIPALAVTGNTPALLHSIPISPPSSLPPPAAAACIDINPLDSAMMGTVGVEVDAQHIDPSGHRISNIINRRQSQNREAQRRFRERREQERAQTQVKMDVLRTENKRLMDLFHLLRTENHRLEGENDRLKTEVEIMKKRWKDVLRVMSEMAQHDERTAGYRLSSATSSSSPSSSSPLTLPSGPCSQVDMQSLRRSIVMQTLVALFEEREPDLTHSVTVKTGSESP</sequence>
<evidence type="ECO:0000256" key="2">
    <source>
        <dbReference type="SAM" id="MobiDB-lite"/>
    </source>
</evidence>
<dbReference type="InterPro" id="IPR046347">
    <property type="entry name" value="bZIP_sf"/>
</dbReference>
<dbReference type="GO" id="GO:0003700">
    <property type="term" value="F:DNA-binding transcription factor activity"/>
    <property type="evidence" value="ECO:0007669"/>
    <property type="project" value="InterPro"/>
</dbReference>
<dbReference type="OrthoDB" id="4500984at2759"/>